<dbReference type="PANTHER" id="PTHR10644">
    <property type="entry name" value="DNA REPAIR/RNA PROCESSING CPSF FAMILY"/>
    <property type="match status" value="1"/>
</dbReference>
<keyword evidence="3" id="KW-1185">Reference proteome</keyword>
<dbReference type="Proteomes" id="UP001590951">
    <property type="component" value="Unassembled WGS sequence"/>
</dbReference>
<gene>
    <name evidence="2" type="ORF">ABVK25_011099</name>
</gene>
<evidence type="ECO:0000313" key="2">
    <source>
        <dbReference type="EMBL" id="KAL2048003.1"/>
    </source>
</evidence>
<dbReference type="SUPFAM" id="SSF101908">
    <property type="entry name" value="Putative isomerase YbhE"/>
    <property type="match status" value="1"/>
</dbReference>
<name>A0ABR4AS84_9LECA</name>
<evidence type="ECO:0000259" key="1">
    <source>
        <dbReference type="Pfam" id="PF10433"/>
    </source>
</evidence>
<dbReference type="Pfam" id="PF10433">
    <property type="entry name" value="Beta-prop_RSE1_1st"/>
    <property type="match status" value="1"/>
</dbReference>
<dbReference type="Gene3D" id="2.130.10.10">
    <property type="entry name" value="YVTN repeat-like/Quinoprotein amine dehydrogenase"/>
    <property type="match status" value="2"/>
</dbReference>
<comment type="caution">
    <text evidence="2">The sequence shown here is derived from an EMBL/GenBank/DDBJ whole genome shotgun (WGS) entry which is preliminary data.</text>
</comment>
<sequence>MSLQTNVFENGRWVTRNIDPYQARIRNTEPQRKEKTESSSLSLAKEPSLGLVTHTLVRSPVIKWIIPARVRHPHKNDVLFITADSVTIKEARGNYTLQEVVTKNDFDSRIRSARILGIPGKLTDEDKYATARINDPSVWEDHRRPKKTEDELYFDGNKRTVPPQIAVLALEANKLVFLCAINGLSNHPQFLCYQQELPGAQSPLEKLGEHIAVDPKSRAIAVAAQEGKVYVYALKPMAKMRQELAETSNFKPVKEERFLPDVPVGGSILKMEFLHPSQHNESQIILLLIISKRGKTRMLWYEWNSAMTLRDSQLKPAAQSSPQDEQLPLLLIPLRAYSAFMVVCEKRITLYRDILTGTPSRWIQHLDDVRDPEEPGSSGRQPIWVQWARPMRAITDTFTIDMDGIYLCREDGIVQYLTLNHVDDHMLDSTHNPGRLGINVCTAFAILDLGPNTADVLAAGGDMSEGGLWRSSPRQYLEHHTSVPNWTPLNDFITISNSAEPFKAVGSVTDADKASGMQYRMFACTGRGRQGAIAELHYGCEAPKEYEDLDLGDEVSRGVLGIWAFHGFYGEAGQQNKGRERLKDTTYILISCPTRTFLLHMPLKPDPELITDYPELDYNAEKYVPNMLTGELGVEYNARSIAAGSTPRGFIQVTENSIRAISLPLPQEQAMKVEDQEDVKPNKKFMDRWSRARYCFNFEDSRVVAACIYDLAEKTFILVAVQQADNFCLQLGHLDAGYEPAVTTPLRSQPSCLLLRRVGHHLLAFVGTLEKELLVYATDSDGYNFKAVSRYEFQDPFAICDSLAIITSSNNDDEQLTYIVVCGLRNGSLKTLYLGADYLHPLCLCEELQIGHTSVTVIPDETRKSRAFVHCEKVLCTLEYPQHSKPPATVHRVWMTDHNQPNLRTSSLSAITQAVDSWLPESVPGHAAGFLFCIDGDLLLQSVSIDPNPWPKMIPRRLPVGGSPIRVISSAHLKKLIVLYTKATVIRPRPTNGQRNRPGKRALLPRIAFLDPDNMPAPPPGPDVMDVEEEVKLDQNDALMDSERKPGERFLGITEWFPRIGGNEYHMLVMNTMLTRAKKPTGRLLFFAISPGAGSSSMLTLKKKIEFESPIYSVAAYPDGKSIVYCSGSELCISSLDLGPSGIKWQPPLKAAMRSPARHLTIVEPLIYVSSTRESLAVFRFETERIVYQYGDQSARDGIHHVHMPERSLVLASDATNTVVGLWQSPERRIDNAMSTVFEAVLPGSITKLRRVTRPLWHRRTVTDEEDESVIGSSADGTVTQLDIFEKGWKLLRFILNMVERNPLICPFAGLQPHKRHIEPSTARPHFMHINGDILERVLERGGEDCLRDMLNVEPDLDSHTDFDTVVDRWERFKELAGEVVDVEDGDWLASVVQWVRYRLRSAL</sequence>
<dbReference type="EMBL" id="JBHFEH010000085">
    <property type="protein sequence ID" value="KAL2048003.1"/>
    <property type="molecule type" value="Genomic_DNA"/>
</dbReference>
<organism evidence="2 3">
    <name type="scientific">Lepraria finkii</name>
    <dbReference type="NCBI Taxonomy" id="1340010"/>
    <lineage>
        <taxon>Eukaryota</taxon>
        <taxon>Fungi</taxon>
        <taxon>Dikarya</taxon>
        <taxon>Ascomycota</taxon>
        <taxon>Pezizomycotina</taxon>
        <taxon>Lecanoromycetes</taxon>
        <taxon>OSLEUM clade</taxon>
        <taxon>Lecanoromycetidae</taxon>
        <taxon>Lecanorales</taxon>
        <taxon>Lecanorineae</taxon>
        <taxon>Stereocaulaceae</taxon>
        <taxon>Lepraria</taxon>
    </lineage>
</organism>
<reference evidence="2 3" key="1">
    <citation type="submission" date="2024-09" db="EMBL/GenBank/DDBJ databases">
        <title>Rethinking Asexuality: The Enigmatic Case of Functional Sexual Genes in Lepraria (Stereocaulaceae).</title>
        <authorList>
            <person name="Doellman M."/>
            <person name="Sun Y."/>
            <person name="Barcenas-Pena A."/>
            <person name="Lumbsch H.T."/>
            <person name="Grewe F."/>
        </authorList>
    </citation>
    <scope>NUCLEOTIDE SEQUENCE [LARGE SCALE GENOMIC DNA]</scope>
    <source>
        <strain evidence="2 3">Grewe 0041</strain>
    </source>
</reference>
<accession>A0ABR4AS84</accession>
<dbReference type="InterPro" id="IPR050358">
    <property type="entry name" value="RSE1/DDB1/CFT1"/>
</dbReference>
<protein>
    <recommendedName>
        <fullName evidence="1">RSE1/DDB1/CPSF1 first beta-propeller domain-containing protein</fullName>
    </recommendedName>
</protein>
<proteinExistence type="predicted"/>
<dbReference type="InterPro" id="IPR015943">
    <property type="entry name" value="WD40/YVTN_repeat-like_dom_sf"/>
</dbReference>
<evidence type="ECO:0000313" key="3">
    <source>
        <dbReference type="Proteomes" id="UP001590951"/>
    </source>
</evidence>
<feature type="domain" description="RSE1/DDB1/CPSF1 first beta-propeller" evidence="1">
    <location>
        <begin position="61"/>
        <end position="472"/>
    </location>
</feature>
<dbReference type="InterPro" id="IPR018846">
    <property type="entry name" value="Beta-prop_RSE1/DDB1/CPSF1_1st"/>
</dbReference>